<keyword evidence="2" id="KW-1133">Transmembrane helix</keyword>
<dbReference type="AlphaFoldDB" id="A0A841BN11"/>
<dbReference type="RefSeq" id="WP_184834949.1">
    <property type="nucleotide sequence ID" value="NZ_JACHMN010000002.1"/>
</dbReference>
<dbReference type="Proteomes" id="UP000587527">
    <property type="component" value="Unassembled WGS sequence"/>
</dbReference>
<dbReference type="InterPro" id="IPR015943">
    <property type="entry name" value="WD40/YVTN_repeat-like_dom_sf"/>
</dbReference>
<sequence>MRTSEREIFIDLGEPRDPDEEPADGPAPARAVRPWLLAACVGALLVLLGAAAPVPASPWRFPLTVPVGPGVSTRVVVAGDLMLTVAGSHAVTAWSLRDGGRRWVLDRDVTQIENAIAVGGLVVFSSYLSEPVTAGSSGVMTYAVDAGTGTVRWEAPGYAYSLTTATDRLLLFDGDSAAAVVDPRTGAVRWRYGSRSIQVAFEQPALVTRAGPGVEGTEALTIDEAGHLSSLALADGSVHPIGTLTPGATIMGFDGDTVSVEIGKNLDGDPNNRDEESSVVTYDRPTLRELWRVVNRTQQGGHPVRRCGRWMCSLDGGVGRALDPRTGEVVWTAAAYPYGVWQRAGGDLLIGAKPESGEMMLMNLADGRERMRFGLWAWSGDLGGDLLAMLPPLAGGRIWLGSVSGTGEPSVRPLFAFGPVGLRLEDCTLSGGWIVCVSGVQAIVVDLRAALRASAART</sequence>
<protein>
    <submittedName>
        <fullName evidence="4">Outer membrane protein assembly factor BamB</fullName>
    </submittedName>
</protein>
<dbReference type="InterPro" id="IPR011047">
    <property type="entry name" value="Quinoprotein_ADH-like_sf"/>
</dbReference>
<dbReference type="InterPro" id="IPR002372">
    <property type="entry name" value="PQQ_rpt_dom"/>
</dbReference>
<proteinExistence type="predicted"/>
<evidence type="ECO:0000256" key="2">
    <source>
        <dbReference type="SAM" id="Phobius"/>
    </source>
</evidence>
<evidence type="ECO:0000313" key="5">
    <source>
        <dbReference type="Proteomes" id="UP000587527"/>
    </source>
</evidence>
<dbReference type="EMBL" id="JACHMN010000002">
    <property type="protein sequence ID" value="MBB5868768.1"/>
    <property type="molecule type" value="Genomic_DNA"/>
</dbReference>
<keyword evidence="2" id="KW-0472">Membrane</keyword>
<feature type="region of interest" description="Disordered" evidence="1">
    <location>
        <begin position="1"/>
        <end position="27"/>
    </location>
</feature>
<dbReference type="SUPFAM" id="SSF50998">
    <property type="entry name" value="Quinoprotein alcohol dehydrogenase-like"/>
    <property type="match status" value="1"/>
</dbReference>
<evidence type="ECO:0000313" key="4">
    <source>
        <dbReference type="EMBL" id="MBB5868768.1"/>
    </source>
</evidence>
<reference evidence="4 5" key="1">
    <citation type="submission" date="2020-08" db="EMBL/GenBank/DDBJ databases">
        <title>Sequencing the genomes of 1000 actinobacteria strains.</title>
        <authorList>
            <person name="Klenk H.-P."/>
        </authorList>
    </citation>
    <scope>NUCLEOTIDE SEQUENCE [LARGE SCALE GENOMIC DNA]</scope>
    <source>
        <strain evidence="4 5">DSM 45362</strain>
    </source>
</reference>
<feature type="compositionally biased region" description="Basic and acidic residues" evidence="1">
    <location>
        <begin position="1"/>
        <end position="16"/>
    </location>
</feature>
<evidence type="ECO:0000259" key="3">
    <source>
        <dbReference type="Pfam" id="PF13360"/>
    </source>
</evidence>
<feature type="domain" description="Pyrrolo-quinoline quinone repeat" evidence="3">
    <location>
        <begin position="178"/>
        <end position="333"/>
    </location>
</feature>
<accession>A0A841BN11</accession>
<name>A0A841BN11_9ACTN</name>
<feature type="transmembrane region" description="Helical" evidence="2">
    <location>
        <begin position="35"/>
        <end position="55"/>
    </location>
</feature>
<keyword evidence="2" id="KW-0812">Transmembrane</keyword>
<feature type="domain" description="Pyrrolo-quinoline quinone repeat" evidence="3">
    <location>
        <begin position="70"/>
        <end position="159"/>
    </location>
</feature>
<dbReference type="Pfam" id="PF13360">
    <property type="entry name" value="PQQ_2"/>
    <property type="match status" value="2"/>
</dbReference>
<gene>
    <name evidence="4" type="ORF">F4553_002147</name>
</gene>
<organism evidence="4 5">
    <name type="scientific">Allocatelliglobosispora scoriae</name>
    <dbReference type="NCBI Taxonomy" id="643052"/>
    <lineage>
        <taxon>Bacteria</taxon>
        <taxon>Bacillati</taxon>
        <taxon>Actinomycetota</taxon>
        <taxon>Actinomycetes</taxon>
        <taxon>Micromonosporales</taxon>
        <taxon>Micromonosporaceae</taxon>
        <taxon>Allocatelliglobosispora</taxon>
    </lineage>
</organism>
<dbReference type="Gene3D" id="2.130.10.10">
    <property type="entry name" value="YVTN repeat-like/Quinoprotein amine dehydrogenase"/>
    <property type="match status" value="2"/>
</dbReference>
<comment type="caution">
    <text evidence="4">The sequence shown here is derived from an EMBL/GenBank/DDBJ whole genome shotgun (WGS) entry which is preliminary data.</text>
</comment>
<keyword evidence="5" id="KW-1185">Reference proteome</keyword>
<evidence type="ECO:0000256" key="1">
    <source>
        <dbReference type="SAM" id="MobiDB-lite"/>
    </source>
</evidence>